<proteinExistence type="predicted"/>
<evidence type="ECO:0000313" key="1">
    <source>
        <dbReference type="EMBL" id="GEM01610.1"/>
    </source>
</evidence>
<evidence type="ECO:0000313" key="3">
    <source>
        <dbReference type="Proteomes" id="UP000242243"/>
    </source>
</evidence>
<dbReference type="Proteomes" id="UP000242243">
    <property type="component" value="Unassembled WGS sequence"/>
</dbReference>
<dbReference type="Proteomes" id="UP000321547">
    <property type="component" value="Unassembled WGS sequence"/>
</dbReference>
<protein>
    <submittedName>
        <fullName evidence="2">Uncharacterized protein</fullName>
    </submittedName>
</protein>
<keyword evidence="4" id="KW-1185">Reference proteome</keyword>
<dbReference type="EMBL" id="FOXC01000016">
    <property type="protein sequence ID" value="SFP37181.1"/>
    <property type="molecule type" value="Genomic_DNA"/>
</dbReference>
<organism evidence="2 3">
    <name type="scientific">Halolactibacillus halophilus</name>
    <dbReference type="NCBI Taxonomy" id="306540"/>
    <lineage>
        <taxon>Bacteria</taxon>
        <taxon>Bacillati</taxon>
        <taxon>Bacillota</taxon>
        <taxon>Bacilli</taxon>
        <taxon>Bacillales</taxon>
        <taxon>Bacillaceae</taxon>
        <taxon>Halolactibacillus</taxon>
    </lineage>
</organism>
<name>A0A1I5PUA9_9BACI</name>
<dbReference type="AlphaFoldDB" id="A0A1I5PUA9"/>
<dbReference type="EMBL" id="BJWI01000012">
    <property type="protein sequence ID" value="GEM01610.1"/>
    <property type="molecule type" value="Genomic_DNA"/>
</dbReference>
<gene>
    <name evidence="1" type="ORF">HHA03_11420</name>
    <name evidence="2" type="ORF">SAMN05421839_11650</name>
</gene>
<sequence length="82" mass="9582">MKTIKEQLSELKKEVYPTGSTRYSHYDEEHDVVLDFFQEENNNLINVSIHSDNFFTTKTVVDLDDEINLNDIVNIVNDGNIY</sequence>
<reference evidence="2 3" key="1">
    <citation type="submission" date="2016-10" db="EMBL/GenBank/DDBJ databases">
        <authorList>
            <person name="de Groot N.N."/>
        </authorList>
    </citation>
    <scope>NUCLEOTIDE SEQUENCE [LARGE SCALE GENOMIC DNA]</scope>
    <source>
        <strain evidence="2 3">DSM 17073</strain>
    </source>
</reference>
<reference evidence="1 4" key="2">
    <citation type="submission" date="2019-07" db="EMBL/GenBank/DDBJ databases">
        <title>Whole genome shotgun sequence of Halolactibacillus halophilus NBRC 100868.</title>
        <authorList>
            <person name="Hosoyama A."/>
            <person name="Uohara A."/>
            <person name="Ohji S."/>
            <person name="Ichikawa N."/>
        </authorList>
    </citation>
    <scope>NUCLEOTIDE SEQUENCE [LARGE SCALE GENOMIC DNA]</scope>
    <source>
        <strain evidence="1 4">NBRC 100868</strain>
    </source>
</reference>
<accession>A0A1I5PUA9</accession>
<evidence type="ECO:0000313" key="2">
    <source>
        <dbReference type="EMBL" id="SFP37181.1"/>
    </source>
</evidence>
<dbReference type="RefSeq" id="WP_089831893.1">
    <property type="nucleotide sequence ID" value="NZ_BJWI01000012.1"/>
</dbReference>
<evidence type="ECO:0000313" key="4">
    <source>
        <dbReference type="Proteomes" id="UP000321547"/>
    </source>
</evidence>